<dbReference type="OrthoDB" id="2013972at2759"/>
<dbReference type="PANTHER" id="PTHR43591:SF24">
    <property type="entry name" value="2-METHOXY-6-POLYPRENYL-1,4-BENZOQUINOL METHYLASE, MITOCHONDRIAL"/>
    <property type="match status" value="1"/>
</dbReference>
<evidence type="ECO:0008006" key="3">
    <source>
        <dbReference type="Google" id="ProtNLM"/>
    </source>
</evidence>
<proteinExistence type="predicted"/>
<dbReference type="Pfam" id="PF13489">
    <property type="entry name" value="Methyltransf_23"/>
    <property type="match status" value="1"/>
</dbReference>
<dbReference type="CDD" id="cd02440">
    <property type="entry name" value="AdoMet_MTases"/>
    <property type="match status" value="1"/>
</dbReference>
<comment type="caution">
    <text evidence="1">The sequence shown here is derived from an EMBL/GenBank/DDBJ whole genome shotgun (WGS) entry which is preliminary data.</text>
</comment>
<accession>A0A1V6TUU2</accession>
<name>A0A1V6TUU2_9EURO</name>
<dbReference type="PANTHER" id="PTHR43591">
    <property type="entry name" value="METHYLTRANSFERASE"/>
    <property type="match status" value="1"/>
</dbReference>
<organism evidence="1 2">
    <name type="scientific">Penicillium steckii</name>
    <dbReference type="NCBI Taxonomy" id="303698"/>
    <lineage>
        <taxon>Eukaryota</taxon>
        <taxon>Fungi</taxon>
        <taxon>Dikarya</taxon>
        <taxon>Ascomycota</taxon>
        <taxon>Pezizomycotina</taxon>
        <taxon>Eurotiomycetes</taxon>
        <taxon>Eurotiomycetidae</taxon>
        <taxon>Eurotiales</taxon>
        <taxon>Aspergillaceae</taxon>
        <taxon>Penicillium</taxon>
    </lineage>
</organism>
<dbReference type="EMBL" id="MLKD01000002">
    <property type="protein sequence ID" value="OQE30031.1"/>
    <property type="molecule type" value="Genomic_DNA"/>
</dbReference>
<dbReference type="Proteomes" id="UP000191285">
    <property type="component" value="Unassembled WGS sequence"/>
</dbReference>
<protein>
    <recommendedName>
        <fullName evidence="3">Methyltransferase domain-containing protein</fullName>
    </recommendedName>
</protein>
<gene>
    <name evidence="1" type="ORF">PENSTE_c002G02040</name>
</gene>
<dbReference type="GO" id="GO:0008168">
    <property type="term" value="F:methyltransferase activity"/>
    <property type="evidence" value="ECO:0007669"/>
    <property type="project" value="TreeGrafter"/>
</dbReference>
<dbReference type="InterPro" id="IPR029063">
    <property type="entry name" value="SAM-dependent_MTases_sf"/>
</dbReference>
<keyword evidence="2" id="KW-1185">Reference proteome</keyword>
<evidence type="ECO:0000313" key="1">
    <source>
        <dbReference type="EMBL" id="OQE30031.1"/>
    </source>
</evidence>
<dbReference type="Gene3D" id="3.40.50.150">
    <property type="entry name" value="Vaccinia Virus protein VP39"/>
    <property type="match status" value="1"/>
</dbReference>
<dbReference type="AlphaFoldDB" id="A0A1V6TUU2"/>
<reference evidence="2" key="1">
    <citation type="journal article" date="2017" name="Nat. Microbiol.">
        <title>Global analysis of biosynthetic gene clusters reveals vast potential of secondary metabolite production in Penicillium species.</title>
        <authorList>
            <person name="Nielsen J.C."/>
            <person name="Grijseels S."/>
            <person name="Prigent S."/>
            <person name="Ji B."/>
            <person name="Dainat J."/>
            <person name="Nielsen K.F."/>
            <person name="Frisvad J.C."/>
            <person name="Workman M."/>
            <person name="Nielsen J."/>
        </authorList>
    </citation>
    <scope>NUCLEOTIDE SEQUENCE [LARGE SCALE GENOMIC DNA]</scope>
    <source>
        <strain evidence="2">IBT 24891</strain>
    </source>
</reference>
<dbReference type="SUPFAM" id="SSF53335">
    <property type="entry name" value="S-adenosyl-L-methionine-dependent methyltransferases"/>
    <property type="match status" value="1"/>
</dbReference>
<dbReference type="STRING" id="303698.A0A1V6TUU2"/>
<sequence>MLGLFSPFFLAGIPRLIRLNIYSFGLHRTGSNTPILFVGRMAQVADIQVDPDVSSSSDYDSARSDMTSLTDSIYSYVYENGRTYHAYRSGSYTLPNDEREQDRLDVLHHVFRLVQNGELCQTELEHPQRILDIGTGTGIWAIEIADQFPGAEVIGVDLSPIQPGWVPPNVRFVIEDVNQPEWSFGEGSFDFIHNTEACWNLRNLPESSHLKPGGLIEVSECYPRLSCDDDSWPQDSQLRTWEIEFYRIAEIQGRIWDLRGCVKNQLEEANFEDVEEMESPVPVGTWPKDPKLKEIGRYFRAQLSDGAVESYSLALFTRFGKWTSAEMQVLLARLRSELRMNKMHVYARMGFYTARKAQ</sequence>
<evidence type="ECO:0000313" key="2">
    <source>
        <dbReference type="Proteomes" id="UP000191285"/>
    </source>
</evidence>